<sequence length="56" mass="6486">MSNNSKVARRIYTDPRTGFTELINLIIHNKIDEMVNNANKENLTSSQYNRDGFDIL</sequence>
<protein>
    <submittedName>
        <fullName evidence="1">Uncharacterized protein</fullName>
    </submittedName>
</protein>
<reference evidence="1" key="2">
    <citation type="submission" date="2020-09" db="EMBL/GenBank/DDBJ databases">
        <authorList>
            <person name="Sun Q."/>
            <person name="Zhou Y."/>
        </authorList>
    </citation>
    <scope>NUCLEOTIDE SEQUENCE</scope>
    <source>
        <strain evidence="1">CGMCC 1.15454</strain>
    </source>
</reference>
<evidence type="ECO:0000313" key="1">
    <source>
        <dbReference type="EMBL" id="GGB62289.1"/>
    </source>
</evidence>
<name>A0A9W5U1X5_9BACI</name>
<keyword evidence="2" id="KW-1185">Reference proteome</keyword>
<dbReference type="Proteomes" id="UP000621492">
    <property type="component" value="Unassembled WGS sequence"/>
</dbReference>
<dbReference type="AlphaFoldDB" id="A0A9W5U1X5"/>
<organism evidence="1 2">
    <name type="scientific">Lentibacillus populi</name>
    <dbReference type="NCBI Taxonomy" id="1827502"/>
    <lineage>
        <taxon>Bacteria</taxon>
        <taxon>Bacillati</taxon>
        <taxon>Bacillota</taxon>
        <taxon>Bacilli</taxon>
        <taxon>Bacillales</taxon>
        <taxon>Bacillaceae</taxon>
        <taxon>Lentibacillus</taxon>
    </lineage>
</organism>
<accession>A0A9W5U1X5</accession>
<dbReference type="RefSeq" id="WP_188725908.1">
    <property type="nucleotide sequence ID" value="NZ_BMJD01000072.1"/>
</dbReference>
<dbReference type="EMBL" id="BMJD01000072">
    <property type="protein sequence ID" value="GGB62289.1"/>
    <property type="molecule type" value="Genomic_DNA"/>
</dbReference>
<comment type="caution">
    <text evidence="1">The sequence shown here is derived from an EMBL/GenBank/DDBJ whole genome shotgun (WGS) entry which is preliminary data.</text>
</comment>
<reference evidence="1" key="1">
    <citation type="journal article" date="2014" name="Int. J. Syst. Evol. Microbiol.">
        <title>Complete genome sequence of Corynebacterium casei LMG S-19264T (=DSM 44701T), isolated from a smear-ripened cheese.</title>
        <authorList>
            <consortium name="US DOE Joint Genome Institute (JGI-PGF)"/>
            <person name="Walter F."/>
            <person name="Albersmeier A."/>
            <person name="Kalinowski J."/>
            <person name="Ruckert C."/>
        </authorList>
    </citation>
    <scope>NUCLEOTIDE SEQUENCE</scope>
    <source>
        <strain evidence="1">CGMCC 1.15454</strain>
    </source>
</reference>
<proteinExistence type="predicted"/>
<gene>
    <name evidence="1" type="ORF">GCM10011409_44350</name>
</gene>
<evidence type="ECO:0000313" key="2">
    <source>
        <dbReference type="Proteomes" id="UP000621492"/>
    </source>
</evidence>